<accession>A0ABQ5KAK4</accession>
<evidence type="ECO:0000313" key="1">
    <source>
        <dbReference type="EMBL" id="GKT28365.1"/>
    </source>
</evidence>
<dbReference type="Proteomes" id="UP001057375">
    <property type="component" value="Unassembled WGS sequence"/>
</dbReference>
<gene>
    <name evidence="1" type="ORF">ADUPG1_000609</name>
</gene>
<reference evidence="1" key="1">
    <citation type="submission" date="2022-03" db="EMBL/GenBank/DDBJ databases">
        <title>Draft genome sequence of Aduncisulcus paluster, a free-living microaerophilic Fornicata.</title>
        <authorList>
            <person name="Yuyama I."/>
            <person name="Kume K."/>
            <person name="Tamura T."/>
            <person name="Inagaki Y."/>
            <person name="Hashimoto T."/>
        </authorList>
    </citation>
    <scope>NUCLEOTIDE SEQUENCE</scope>
    <source>
        <strain evidence="1">NY0171</strain>
    </source>
</reference>
<evidence type="ECO:0000313" key="2">
    <source>
        <dbReference type="Proteomes" id="UP001057375"/>
    </source>
</evidence>
<feature type="non-terminal residue" evidence="1">
    <location>
        <position position="273"/>
    </location>
</feature>
<evidence type="ECO:0008006" key="3">
    <source>
        <dbReference type="Google" id="ProtNLM"/>
    </source>
</evidence>
<comment type="caution">
    <text evidence="1">The sequence shown here is derived from an EMBL/GenBank/DDBJ whole genome shotgun (WGS) entry which is preliminary data.</text>
</comment>
<keyword evidence="2" id="KW-1185">Reference proteome</keyword>
<name>A0ABQ5KAK4_9EUKA</name>
<protein>
    <recommendedName>
        <fullName evidence="3">Reverse transcriptase zinc-binding domain-containing protein</fullName>
    </recommendedName>
</protein>
<dbReference type="EMBL" id="BQXS01000260">
    <property type="protein sequence ID" value="GKT28365.1"/>
    <property type="molecule type" value="Genomic_DNA"/>
</dbReference>
<proteinExistence type="predicted"/>
<sequence length="273" mass="31293">MDSGALPFYLPSLIHVSRVGDHPRHPRKRMRNINWIPGLQALRRLSLKLIKTSTCYEIHGFGWKANYLDISSKLQTLKTKMVTSSWMAHPGAGRAALYYKGRTVCTRLLHAFPQSVRIRMHMLTKRGLPGMCPLCRSQNTQTHLLGGCHEMMGLYRQRHHDIRDNITKLIKEAKPGWEVEQEIIREEGDLRDDIQITISERRYWLDVTVTYEDASLSSFEKRLNEKAEKYGENGSAVVVGHSGIIMKESLNFLKEIGLTSRHLDKVEFVVGAI</sequence>
<organism evidence="1 2">
    <name type="scientific">Aduncisulcus paluster</name>
    <dbReference type="NCBI Taxonomy" id="2918883"/>
    <lineage>
        <taxon>Eukaryota</taxon>
        <taxon>Metamonada</taxon>
        <taxon>Carpediemonas-like organisms</taxon>
        <taxon>Aduncisulcus</taxon>
    </lineage>
</organism>